<dbReference type="InterPro" id="IPR050266">
    <property type="entry name" value="AB_hydrolase_sf"/>
</dbReference>
<dbReference type="EMBL" id="JACHIN010000005">
    <property type="protein sequence ID" value="MBB5078406.1"/>
    <property type="molecule type" value="Genomic_DNA"/>
</dbReference>
<protein>
    <submittedName>
        <fullName evidence="5">Proline iminopeptidase</fullName>
        <ecNumber evidence="5">3.4.11.5</ecNumber>
    </submittedName>
</protein>
<gene>
    <name evidence="5" type="ORF">HNR40_003892</name>
</gene>
<evidence type="ECO:0000313" key="6">
    <source>
        <dbReference type="Proteomes" id="UP000568380"/>
    </source>
</evidence>
<keyword evidence="3" id="KW-0472">Membrane</keyword>
<dbReference type="Gene3D" id="3.40.50.1820">
    <property type="entry name" value="alpha/beta hydrolase"/>
    <property type="match status" value="1"/>
</dbReference>
<evidence type="ECO:0000259" key="4">
    <source>
        <dbReference type="Pfam" id="PF00561"/>
    </source>
</evidence>
<dbReference type="GO" id="GO:0004177">
    <property type="term" value="F:aminopeptidase activity"/>
    <property type="evidence" value="ECO:0007669"/>
    <property type="project" value="UniProtKB-KW"/>
</dbReference>
<dbReference type="InterPro" id="IPR002410">
    <property type="entry name" value="Peptidase_S33"/>
</dbReference>
<keyword evidence="2 5" id="KW-0378">Hydrolase</keyword>
<keyword evidence="6" id="KW-1185">Reference proteome</keyword>
<evidence type="ECO:0000256" key="1">
    <source>
        <dbReference type="ARBA" id="ARBA00010088"/>
    </source>
</evidence>
<organism evidence="5 6">
    <name type="scientific">Nonomuraea endophytica</name>
    <dbReference type="NCBI Taxonomy" id="714136"/>
    <lineage>
        <taxon>Bacteria</taxon>
        <taxon>Bacillati</taxon>
        <taxon>Actinomycetota</taxon>
        <taxon>Actinomycetes</taxon>
        <taxon>Streptosporangiales</taxon>
        <taxon>Streptosporangiaceae</taxon>
        <taxon>Nonomuraea</taxon>
    </lineage>
</organism>
<feature type="transmembrane region" description="Helical" evidence="3">
    <location>
        <begin position="68"/>
        <end position="86"/>
    </location>
</feature>
<reference evidence="5 6" key="1">
    <citation type="submission" date="2020-08" db="EMBL/GenBank/DDBJ databases">
        <title>Genomic Encyclopedia of Type Strains, Phase IV (KMG-IV): sequencing the most valuable type-strain genomes for metagenomic binning, comparative biology and taxonomic classification.</title>
        <authorList>
            <person name="Goeker M."/>
        </authorList>
    </citation>
    <scope>NUCLEOTIDE SEQUENCE [LARGE SCALE GENOMIC DNA]</scope>
    <source>
        <strain evidence="5 6">DSM 45385</strain>
    </source>
</reference>
<dbReference type="Pfam" id="PF00561">
    <property type="entry name" value="Abhydrolase_1"/>
    <property type="match status" value="1"/>
</dbReference>
<keyword evidence="5" id="KW-0645">Protease</keyword>
<dbReference type="AlphaFoldDB" id="A0A7W8A2J9"/>
<dbReference type="GO" id="GO:0016020">
    <property type="term" value="C:membrane"/>
    <property type="evidence" value="ECO:0007669"/>
    <property type="project" value="TreeGrafter"/>
</dbReference>
<dbReference type="Proteomes" id="UP000568380">
    <property type="component" value="Unassembled WGS sequence"/>
</dbReference>
<keyword evidence="3" id="KW-0812">Transmembrane</keyword>
<proteinExistence type="inferred from homology"/>
<dbReference type="PANTHER" id="PTHR43798">
    <property type="entry name" value="MONOACYLGLYCEROL LIPASE"/>
    <property type="match status" value="1"/>
</dbReference>
<dbReference type="PRINTS" id="PR00793">
    <property type="entry name" value="PROAMNOPTASE"/>
</dbReference>
<keyword evidence="5" id="KW-0031">Aminopeptidase</keyword>
<dbReference type="InterPro" id="IPR000073">
    <property type="entry name" value="AB_hydrolase_1"/>
</dbReference>
<evidence type="ECO:0000256" key="2">
    <source>
        <dbReference type="ARBA" id="ARBA00022801"/>
    </source>
</evidence>
<dbReference type="RefSeq" id="WP_184963158.1">
    <property type="nucleotide sequence ID" value="NZ_JACHIN010000005.1"/>
</dbReference>
<name>A0A7W8A2J9_9ACTN</name>
<dbReference type="EC" id="3.4.11.5" evidence="5"/>
<dbReference type="PANTHER" id="PTHR43798:SF31">
    <property type="entry name" value="AB HYDROLASE SUPERFAMILY PROTEIN YCLE"/>
    <property type="match status" value="1"/>
</dbReference>
<comment type="similarity">
    <text evidence="1">Belongs to the peptidase S33 family.</text>
</comment>
<accession>A0A7W8A2J9</accession>
<comment type="caution">
    <text evidence="5">The sequence shown here is derived from an EMBL/GenBank/DDBJ whole genome shotgun (WGS) entry which is preliminary data.</text>
</comment>
<dbReference type="InterPro" id="IPR029058">
    <property type="entry name" value="AB_hydrolase_fold"/>
</dbReference>
<feature type="domain" description="AB hydrolase-1" evidence="4">
    <location>
        <begin position="123"/>
        <end position="384"/>
    </location>
</feature>
<evidence type="ECO:0000313" key="5">
    <source>
        <dbReference type="EMBL" id="MBB5078406.1"/>
    </source>
</evidence>
<feature type="transmembrane region" description="Helical" evidence="3">
    <location>
        <begin position="37"/>
        <end position="56"/>
    </location>
</feature>
<dbReference type="GO" id="GO:0006508">
    <property type="term" value="P:proteolysis"/>
    <property type="evidence" value="ECO:0007669"/>
    <property type="project" value="InterPro"/>
</dbReference>
<keyword evidence="3" id="KW-1133">Transmembrane helix</keyword>
<dbReference type="SUPFAM" id="SSF53474">
    <property type="entry name" value="alpha/beta-Hydrolases"/>
    <property type="match status" value="1"/>
</dbReference>
<sequence>MRQTFGFLLLAAGLAAGPVAAVAAFFAMALVWPSLPAMVTAAVLALVAGGMLPAWGAARLTRRRWPPVVAGVVMAVCAAASVTVFLPGERAEPGAAPAYWQLPTGSRLAYHLTKAQGRARPTPVIRLHGGPGTPGEGQDALDRALSRAGFDVYAYDQLGSGDSPRPDQVSGYTVARQVEDLEAVRLRIGAERVVLVGASWGATLAAEYLARHPGNVAKAVFVSPGALWTPEWDDAEAGQLWDRLTPEQSAQVGALGDNLRFTVWETLMALDPQVAHAFVPDAEVDHLFGELLRVAGGAASCRPGTAELPAKVPGFYANQLIAADQELRPDPRPALRRSGTPALVLRAECDYKRWPITREYRDTIPGARLVYFKGAGHAIALDKPAEFAATVTAFLTDQALPLPAYTGEQEPR</sequence>
<evidence type="ECO:0000256" key="3">
    <source>
        <dbReference type="SAM" id="Phobius"/>
    </source>
</evidence>